<dbReference type="InterPro" id="IPR045087">
    <property type="entry name" value="Cu-oxidase_fam"/>
</dbReference>
<dbReference type="GO" id="GO:0006826">
    <property type="term" value="P:iron ion transport"/>
    <property type="evidence" value="ECO:0007669"/>
    <property type="project" value="TreeGrafter"/>
</dbReference>
<evidence type="ECO:0000313" key="3">
    <source>
        <dbReference type="Proteomes" id="UP000695026"/>
    </source>
</evidence>
<reference evidence="4" key="1">
    <citation type="submission" date="2025-08" db="UniProtKB">
        <authorList>
            <consortium name="RefSeq"/>
        </authorList>
    </citation>
    <scope>IDENTIFICATION</scope>
    <source>
        <tissue evidence="4">Liver</tissue>
    </source>
</reference>
<dbReference type="GO" id="GO:0016491">
    <property type="term" value="F:oxidoreductase activity"/>
    <property type="evidence" value="ECO:0007669"/>
    <property type="project" value="TreeGrafter"/>
</dbReference>
<dbReference type="OMA" id="KSNEGAF"/>
<comment type="similarity">
    <text evidence="1">Belongs to the multicopper oxidase family.</text>
</comment>
<dbReference type="KEGG" id="pbi:103065384"/>
<dbReference type="SUPFAM" id="SSF49503">
    <property type="entry name" value="Cupredoxins"/>
    <property type="match status" value="2"/>
</dbReference>
<dbReference type="GO" id="GO:0005886">
    <property type="term" value="C:plasma membrane"/>
    <property type="evidence" value="ECO:0007669"/>
    <property type="project" value="TreeGrafter"/>
</dbReference>
<dbReference type="InterPro" id="IPR008972">
    <property type="entry name" value="Cupredoxin"/>
</dbReference>
<dbReference type="GO" id="GO:0005507">
    <property type="term" value="F:copper ion binding"/>
    <property type="evidence" value="ECO:0007669"/>
    <property type="project" value="InterPro"/>
</dbReference>
<dbReference type="PANTHER" id="PTHR11709">
    <property type="entry name" value="MULTI-COPPER OXIDASE"/>
    <property type="match status" value="1"/>
</dbReference>
<evidence type="ECO:0000256" key="1">
    <source>
        <dbReference type="ARBA" id="ARBA00010609"/>
    </source>
</evidence>
<dbReference type="OrthoDB" id="2121828at2759"/>
<dbReference type="PANTHER" id="PTHR11709:SF504">
    <property type="entry name" value="PLASTOCYANIN-LIKE DOMAIN-CONTAINING PROTEIN"/>
    <property type="match status" value="1"/>
</dbReference>
<keyword evidence="3" id="KW-1185">Reference proteome</keyword>
<proteinExistence type="inferred from homology"/>
<protein>
    <submittedName>
        <fullName evidence="4">Ceruloplasmin-like</fullName>
    </submittedName>
</protein>
<name>A0A9F2RES5_PYTBI</name>
<sequence>DSKVFFEKGKNRIGGTYKKARFFQYTSDSFITRLFRSHTEKHLGLLGPIIRAEVGDTIHVVFFNNASHPFSIQPHGLSYSKSNEGAFYNTLFGGIPSPASHVNPGEKFIYEWEVPETVGPTPEDPDCLTLLYYSASDPIRDTNSGLVGPLLVCRKGAMPFPWKPQNVDKEFFLLATVFDENLSWYLDDNINKFIENPEGVDKEDEDFQESNKMH</sequence>
<dbReference type="AlphaFoldDB" id="A0A9F2RES5"/>
<organism evidence="3 4">
    <name type="scientific">Python bivittatus</name>
    <name type="common">Burmese python</name>
    <name type="synonym">Python molurus bivittatus</name>
    <dbReference type="NCBI Taxonomy" id="176946"/>
    <lineage>
        <taxon>Eukaryota</taxon>
        <taxon>Metazoa</taxon>
        <taxon>Chordata</taxon>
        <taxon>Craniata</taxon>
        <taxon>Vertebrata</taxon>
        <taxon>Euteleostomi</taxon>
        <taxon>Lepidosauria</taxon>
        <taxon>Squamata</taxon>
        <taxon>Bifurcata</taxon>
        <taxon>Unidentata</taxon>
        <taxon>Episquamata</taxon>
        <taxon>Toxicofera</taxon>
        <taxon>Serpentes</taxon>
        <taxon>Henophidia</taxon>
        <taxon>Pythonidae</taxon>
        <taxon>Python</taxon>
    </lineage>
</organism>
<dbReference type="GeneID" id="103065384"/>
<evidence type="ECO:0000313" key="4">
    <source>
        <dbReference type="RefSeq" id="XP_007445479.1"/>
    </source>
</evidence>
<gene>
    <name evidence="4" type="primary">LOC103065384</name>
</gene>
<dbReference type="Gene3D" id="2.60.40.420">
    <property type="entry name" value="Cupredoxins - blue copper proteins"/>
    <property type="match status" value="1"/>
</dbReference>
<feature type="domain" description="Plastocyanin-like" evidence="2">
    <location>
        <begin position="45"/>
        <end position="153"/>
    </location>
</feature>
<dbReference type="Pfam" id="PF07732">
    <property type="entry name" value="Cu-oxidase_3"/>
    <property type="match status" value="1"/>
</dbReference>
<evidence type="ECO:0000259" key="2">
    <source>
        <dbReference type="Pfam" id="PF07732"/>
    </source>
</evidence>
<dbReference type="Proteomes" id="UP000695026">
    <property type="component" value="Unplaced"/>
</dbReference>
<dbReference type="RefSeq" id="XP_007445479.1">
    <property type="nucleotide sequence ID" value="XM_007445417.1"/>
</dbReference>
<accession>A0A9F2RES5</accession>
<dbReference type="InterPro" id="IPR011707">
    <property type="entry name" value="Cu-oxidase-like_N"/>
</dbReference>
<feature type="non-terminal residue" evidence="4">
    <location>
        <position position="214"/>
    </location>
</feature>
<feature type="non-terminal residue" evidence="4">
    <location>
        <position position="1"/>
    </location>
</feature>